<evidence type="ECO:0000313" key="3">
    <source>
        <dbReference type="Proteomes" id="UP000236000"/>
    </source>
</evidence>
<keyword evidence="1" id="KW-0472">Membrane</keyword>
<dbReference type="Proteomes" id="UP000236000">
    <property type="component" value="Unassembled WGS sequence"/>
</dbReference>
<feature type="transmembrane region" description="Helical" evidence="1">
    <location>
        <begin position="153"/>
        <end position="172"/>
    </location>
</feature>
<protein>
    <submittedName>
        <fullName evidence="2">Uncharacterized protein</fullName>
    </submittedName>
</protein>
<comment type="caution">
    <text evidence="2">The sequence shown here is derived from an EMBL/GenBank/DDBJ whole genome shotgun (WGS) entry which is preliminary data.</text>
</comment>
<proteinExistence type="predicted"/>
<organism evidence="2 3">
    <name type="scientific">Akkermansia muciniphila</name>
    <dbReference type="NCBI Taxonomy" id="239935"/>
    <lineage>
        <taxon>Bacteria</taxon>
        <taxon>Pseudomonadati</taxon>
        <taxon>Verrucomicrobiota</taxon>
        <taxon>Verrucomicrobiia</taxon>
        <taxon>Verrucomicrobiales</taxon>
        <taxon>Akkermansiaceae</taxon>
        <taxon>Akkermansia</taxon>
    </lineage>
</organism>
<gene>
    <name evidence="2" type="ORF">CXU22_10385</name>
</gene>
<dbReference type="AlphaFoldDB" id="A0A2N8HB19"/>
<name>A0A2N8HB19_9BACT</name>
<feature type="transmembrane region" description="Helical" evidence="1">
    <location>
        <begin position="131"/>
        <end position="147"/>
    </location>
</feature>
<dbReference type="EMBL" id="PJKA01000013">
    <property type="protein sequence ID" value="PNC17043.1"/>
    <property type="molecule type" value="Genomic_DNA"/>
</dbReference>
<accession>A0A2N8HB19</accession>
<keyword evidence="1" id="KW-0812">Transmembrane</keyword>
<evidence type="ECO:0000313" key="2">
    <source>
        <dbReference type="EMBL" id="PNC17043.1"/>
    </source>
</evidence>
<evidence type="ECO:0000256" key="1">
    <source>
        <dbReference type="SAM" id="Phobius"/>
    </source>
</evidence>
<sequence>MTGIRTYAKKPSMLFAVVIFLSVVVLGVIAALRFTKGVIPLRTYESRELPGFPGPAGLIHRLDGAEKRQRKLAEARFPGVDENGLISLPPAWEGKVTAGRLACVAHTWAMSSLVREDPAAAKARKTASGRAMMIPFFTALILLGMLATGLLKFQIALAIGLACWAFFTFSALPTQFREWKAAEIAKSGLKEVGLWPLLPSDAMAVEQCLKALSWCNVAGFRRILPR</sequence>
<reference evidence="2 3" key="1">
    <citation type="journal article" date="2017" name="BMC Genomics">
        <title>Genome sequencing of 39 Akkermansia muciniphila isolates reveals its population structure, genomic and functional diverisity, and global distribution in mammalian gut microbiotas.</title>
        <authorList>
            <person name="Guo X."/>
            <person name="Li S."/>
            <person name="Zhang J."/>
            <person name="Wu F."/>
            <person name="Li X."/>
            <person name="Wu D."/>
            <person name="Zhang M."/>
            <person name="Ou Z."/>
            <person name="Jie Z."/>
            <person name="Yan Q."/>
            <person name="Li P."/>
            <person name="Yi J."/>
            <person name="Peng Y."/>
        </authorList>
    </citation>
    <scope>NUCLEOTIDE SEQUENCE [LARGE SCALE GENOMIC DNA]</scope>
    <source>
        <strain evidence="2 3">GP24</strain>
    </source>
</reference>
<keyword evidence="1" id="KW-1133">Transmembrane helix</keyword>
<feature type="transmembrane region" description="Helical" evidence="1">
    <location>
        <begin position="12"/>
        <end position="32"/>
    </location>
</feature>